<dbReference type="EMBL" id="BJYU01000012">
    <property type="protein sequence ID" value="GEO13559.1"/>
    <property type="molecule type" value="Genomic_DNA"/>
</dbReference>
<proteinExistence type="predicted"/>
<sequence>MLHLVAQTADKPFSPLVRAPADKDGPGTRQNGGPRGHSRDAAAFSPVVFEHLFGLTLGGVAC</sequence>
<evidence type="ECO:0000313" key="3">
    <source>
        <dbReference type="Proteomes" id="UP000321085"/>
    </source>
</evidence>
<keyword evidence="3" id="KW-1185">Reference proteome</keyword>
<reference evidence="2 3" key="1">
    <citation type="submission" date="2019-07" db="EMBL/GenBank/DDBJ databases">
        <title>Whole genome shotgun sequence of Microvirga aerophila NBRC 106136.</title>
        <authorList>
            <person name="Hosoyama A."/>
            <person name="Uohara A."/>
            <person name="Ohji S."/>
            <person name="Ichikawa N."/>
        </authorList>
    </citation>
    <scope>NUCLEOTIDE SEQUENCE [LARGE SCALE GENOMIC DNA]</scope>
    <source>
        <strain evidence="2 3">NBRC 106136</strain>
    </source>
</reference>
<dbReference type="AlphaFoldDB" id="A0A512BNM6"/>
<gene>
    <name evidence="2" type="ORF">MAE02_12550</name>
</gene>
<accession>A0A512BNM6</accession>
<comment type="caution">
    <text evidence="2">The sequence shown here is derived from an EMBL/GenBank/DDBJ whole genome shotgun (WGS) entry which is preliminary data.</text>
</comment>
<dbReference type="Proteomes" id="UP000321085">
    <property type="component" value="Unassembled WGS sequence"/>
</dbReference>
<evidence type="ECO:0000313" key="2">
    <source>
        <dbReference type="EMBL" id="GEO13559.1"/>
    </source>
</evidence>
<evidence type="ECO:0000256" key="1">
    <source>
        <dbReference type="SAM" id="MobiDB-lite"/>
    </source>
</evidence>
<feature type="region of interest" description="Disordered" evidence="1">
    <location>
        <begin position="1"/>
        <end position="40"/>
    </location>
</feature>
<protein>
    <submittedName>
        <fullName evidence="2">Uncharacterized protein</fullName>
    </submittedName>
</protein>
<organism evidence="2 3">
    <name type="scientific">Microvirga aerophila</name>
    <dbReference type="NCBI Taxonomy" id="670291"/>
    <lineage>
        <taxon>Bacteria</taxon>
        <taxon>Pseudomonadati</taxon>
        <taxon>Pseudomonadota</taxon>
        <taxon>Alphaproteobacteria</taxon>
        <taxon>Hyphomicrobiales</taxon>
        <taxon>Methylobacteriaceae</taxon>
        <taxon>Microvirga</taxon>
    </lineage>
</organism>
<name>A0A512BNM6_9HYPH</name>